<comment type="caution">
    <text evidence="2">The sequence shown here is derived from an EMBL/GenBank/DDBJ whole genome shotgun (WGS) entry which is preliminary data.</text>
</comment>
<proteinExistence type="predicted"/>
<reference evidence="2 3" key="1">
    <citation type="journal article" date="2018" name="Genome Res.">
        <title>The genomic architecture and molecular evolution of ant odorant receptors.</title>
        <authorList>
            <person name="McKenzie S.K."/>
            <person name="Kronauer D.J.C."/>
        </authorList>
    </citation>
    <scope>NUCLEOTIDE SEQUENCE [LARGE SCALE GENOMIC DNA]</scope>
    <source>
        <strain evidence="2">Clonal line C1</strain>
    </source>
</reference>
<feature type="domain" description="ISXO2-like transposase" evidence="1">
    <location>
        <begin position="111"/>
        <end position="221"/>
    </location>
</feature>
<dbReference type="EMBL" id="QOIP01000010">
    <property type="protein sequence ID" value="RLU18148.1"/>
    <property type="molecule type" value="Genomic_DNA"/>
</dbReference>
<dbReference type="AlphaFoldDB" id="A0A3L8DE11"/>
<name>A0A3L8DE11_OOCBI</name>
<dbReference type="OrthoDB" id="10052789at2759"/>
<protein>
    <recommendedName>
        <fullName evidence="1">ISXO2-like transposase domain-containing protein</fullName>
    </recommendedName>
</protein>
<evidence type="ECO:0000259" key="1">
    <source>
        <dbReference type="SMART" id="SM01126"/>
    </source>
</evidence>
<dbReference type="InterPro" id="IPR024445">
    <property type="entry name" value="Tnp_ISXO2-like"/>
</dbReference>
<dbReference type="SMART" id="SM01126">
    <property type="entry name" value="DDE_Tnp_IS1595"/>
    <property type="match status" value="1"/>
</dbReference>
<sequence length="222" mass="25903">MRCPRCNNAMDFNRDSLLFRCYNVEYIRNCHKKQLKKKCNTKLSALHNTWFAESRLDLQTVCRFIAYFLYIRPPRFALLQNELEIAKATIVDWSSFCRELCIQWMESNTEMIGGEGETVEIDEAKVGKGKYNKGRIVEEQWIFGGIERSSKRLFIEPVPDQSADTLLTAIKKWIKPGTTIISDCWKSYKCLANEDYIHLTINHKMNFVDPDSGAHTQNIERC</sequence>
<evidence type="ECO:0000313" key="3">
    <source>
        <dbReference type="Proteomes" id="UP000279307"/>
    </source>
</evidence>
<dbReference type="Proteomes" id="UP000279307">
    <property type="component" value="Chromosome 10"/>
</dbReference>
<dbReference type="PANTHER" id="PTHR47163">
    <property type="entry name" value="DDE_TNP_IS1595 DOMAIN-CONTAINING PROTEIN"/>
    <property type="match status" value="1"/>
</dbReference>
<accession>A0A3L8DE11</accession>
<organism evidence="2 3">
    <name type="scientific">Ooceraea biroi</name>
    <name type="common">Clonal raider ant</name>
    <name type="synonym">Cerapachys biroi</name>
    <dbReference type="NCBI Taxonomy" id="2015173"/>
    <lineage>
        <taxon>Eukaryota</taxon>
        <taxon>Metazoa</taxon>
        <taxon>Ecdysozoa</taxon>
        <taxon>Arthropoda</taxon>
        <taxon>Hexapoda</taxon>
        <taxon>Insecta</taxon>
        <taxon>Pterygota</taxon>
        <taxon>Neoptera</taxon>
        <taxon>Endopterygota</taxon>
        <taxon>Hymenoptera</taxon>
        <taxon>Apocrita</taxon>
        <taxon>Aculeata</taxon>
        <taxon>Formicoidea</taxon>
        <taxon>Formicidae</taxon>
        <taxon>Dorylinae</taxon>
        <taxon>Ooceraea</taxon>
    </lineage>
</organism>
<dbReference type="PANTHER" id="PTHR47163:SF2">
    <property type="entry name" value="SI:DKEY-17M8.2"/>
    <property type="match status" value="1"/>
</dbReference>
<dbReference type="InterPro" id="IPR053164">
    <property type="entry name" value="IS1016-like_transposase"/>
</dbReference>
<gene>
    <name evidence="2" type="ORF">DMN91_010391</name>
</gene>
<dbReference type="Pfam" id="PF12762">
    <property type="entry name" value="DDE_Tnp_IS1595"/>
    <property type="match status" value="1"/>
</dbReference>
<evidence type="ECO:0000313" key="2">
    <source>
        <dbReference type="EMBL" id="RLU18148.1"/>
    </source>
</evidence>